<dbReference type="NCBIfam" id="NF033218">
    <property type="entry name" value="anchor_AmaP"/>
    <property type="match status" value="1"/>
</dbReference>
<keyword evidence="1" id="KW-0812">Transmembrane</keyword>
<evidence type="ECO:0000313" key="2">
    <source>
        <dbReference type="EMBL" id="MDT0453481.1"/>
    </source>
</evidence>
<evidence type="ECO:0000256" key="1">
    <source>
        <dbReference type="SAM" id="Phobius"/>
    </source>
</evidence>
<keyword evidence="1" id="KW-0472">Membrane</keyword>
<proteinExistence type="predicted"/>
<reference evidence="2" key="1">
    <citation type="submission" date="2024-05" db="EMBL/GenBank/DDBJ databases">
        <title>30 novel species of actinomycetes from the DSMZ collection.</title>
        <authorList>
            <person name="Nouioui I."/>
        </authorList>
    </citation>
    <scope>NUCLEOTIDE SEQUENCE</scope>
    <source>
        <strain evidence="2">DSM 40473</strain>
    </source>
</reference>
<accession>A0ABU2SY12</accession>
<comment type="caution">
    <text evidence="2">The sequence shown here is derived from an EMBL/GenBank/DDBJ whole genome shotgun (WGS) entry which is preliminary data.</text>
</comment>
<keyword evidence="3" id="KW-1185">Reference proteome</keyword>
<evidence type="ECO:0000313" key="3">
    <source>
        <dbReference type="Proteomes" id="UP001180531"/>
    </source>
</evidence>
<dbReference type="EMBL" id="JAVRFI010000031">
    <property type="protein sequence ID" value="MDT0453481.1"/>
    <property type="molecule type" value="Genomic_DNA"/>
</dbReference>
<dbReference type="Proteomes" id="UP001180531">
    <property type="component" value="Unassembled WGS sequence"/>
</dbReference>
<name>A0ABU2SY12_9ACTN</name>
<sequence>MLRTVNRLLTGLAGALLLALGAAVLIGALDLPRRWGFELPSSWPFDGPDDVLLPTADLRRWRGRGWWWPVVITTLAAVVLLAACWLSAQARRRRLREVVVHSGGGEVASVRGRALEEVMEGEAEALPGVERATVTLTGRRTAPRAQVALTLGARGAPGAALARLREEVLHHARTSAGLTRLPTEVRLRAVRHRAERVG</sequence>
<keyword evidence="1" id="KW-1133">Transmembrane helix</keyword>
<organism evidence="2 3">
    <name type="scientific">Streptomyces hesseae</name>
    <dbReference type="NCBI Taxonomy" id="3075519"/>
    <lineage>
        <taxon>Bacteria</taxon>
        <taxon>Bacillati</taxon>
        <taxon>Actinomycetota</taxon>
        <taxon>Actinomycetes</taxon>
        <taxon>Kitasatosporales</taxon>
        <taxon>Streptomycetaceae</taxon>
        <taxon>Streptomyces</taxon>
    </lineage>
</organism>
<feature type="transmembrane region" description="Helical" evidence="1">
    <location>
        <begin position="66"/>
        <end position="86"/>
    </location>
</feature>
<gene>
    <name evidence="2" type="primary">amaP</name>
    <name evidence="2" type="ORF">RM609_31000</name>
</gene>
<dbReference type="RefSeq" id="WP_311615391.1">
    <property type="nucleotide sequence ID" value="NZ_JAVRFI010000031.1"/>
</dbReference>
<protein>
    <submittedName>
        <fullName evidence="2">Alkaline shock response membrane anchor protein AmaP</fullName>
    </submittedName>
</protein>